<dbReference type="InterPro" id="IPR006675">
    <property type="entry name" value="HDIG_dom"/>
</dbReference>
<feature type="domain" description="HD" evidence="1">
    <location>
        <begin position="35"/>
        <end position="158"/>
    </location>
</feature>
<dbReference type="NCBIfam" id="TIGR00277">
    <property type="entry name" value="HDIG"/>
    <property type="match status" value="1"/>
</dbReference>
<evidence type="ECO:0000313" key="4">
    <source>
        <dbReference type="Proteomes" id="UP000267017"/>
    </source>
</evidence>
<dbReference type="PANTHER" id="PTHR43155">
    <property type="entry name" value="CYCLIC DI-GMP PHOSPHODIESTERASE PA4108-RELATED"/>
    <property type="match status" value="1"/>
</dbReference>
<protein>
    <submittedName>
        <fullName evidence="3">HD domain-containing protein</fullName>
    </submittedName>
</protein>
<comment type="caution">
    <text evidence="3">The sequence shown here is derived from an EMBL/GenBank/DDBJ whole genome shotgun (WGS) entry which is preliminary data.</text>
</comment>
<dbReference type="Gene3D" id="1.10.3210.10">
    <property type="entry name" value="Hypothetical protein af1432"/>
    <property type="match status" value="1"/>
</dbReference>
<accession>A0A3P3U6L6</accession>
<dbReference type="InterPro" id="IPR037522">
    <property type="entry name" value="HD_GYP_dom"/>
</dbReference>
<organism evidence="3 4">
    <name type="scientific">Paenibacillus oralis</name>
    <dbReference type="NCBI Taxonomy" id="2490856"/>
    <lineage>
        <taxon>Bacteria</taxon>
        <taxon>Bacillati</taxon>
        <taxon>Bacillota</taxon>
        <taxon>Bacilli</taxon>
        <taxon>Bacillales</taxon>
        <taxon>Paenibacillaceae</taxon>
        <taxon>Paenibacillus</taxon>
    </lineage>
</organism>
<keyword evidence="4" id="KW-1185">Reference proteome</keyword>
<dbReference type="PROSITE" id="PS51831">
    <property type="entry name" value="HD"/>
    <property type="match status" value="1"/>
</dbReference>
<proteinExistence type="predicted"/>
<evidence type="ECO:0000259" key="1">
    <source>
        <dbReference type="PROSITE" id="PS51831"/>
    </source>
</evidence>
<dbReference type="RefSeq" id="WP_128633804.1">
    <property type="nucleotide sequence ID" value="NZ_RRCN01000001.1"/>
</dbReference>
<dbReference type="EMBL" id="RRCN01000001">
    <property type="protein sequence ID" value="RRJ66007.1"/>
    <property type="molecule type" value="Genomic_DNA"/>
</dbReference>
<dbReference type="Pfam" id="PF13487">
    <property type="entry name" value="HD_5"/>
    <property type="match status" value="1"/>
</dbReference>
<dbReference type="InterPro" id="IPR003607">
    <property type="entry name" value="HD/PDEase_dom"/>
</dbReference>
<dbReference type="SMART" id="SM00471">
    <property type="entry name" value="HDc"/>
    <property type="match status" value="1"/>
</dbReference>
<dbReference type="AlphaFoldDB" id="A0A3P3U6L6"/>
<evidence type="ECO:0000313" key="3">
    <source>
        <dbReference type="EMBL" id="RRJ66007.1"/>
    </source>
</evidence>
<dbReference type="InterPro" id="IPR006674">
    <property type="entry name" value="HD_domain"/>
</dbReference>
<evidence type="ECO:0000259" key="2">
    <source>
        <dbReference type="PROSITE" id="PS51832"/>
    </source>
</evidence>
<dbReference type="PANTHER" id="PTHR43155:SF2">
    <property type="entry name" value="CYCLIC DI-GMP PHOSPHODIESTERASE PA4108"/>
    <property type="match status" value="1"/>
</dbReference>
<dbReference type="SUPFAM" id="SSF109604">
    <property type="entry name" value="HD-domain/PDEase-like"/>
    <property type="match status" value="1"/>
</dbReference>
<gene>
    <name evidence="3" type="ORF">EHV15_26135</name>
</gene>
<name>A0A3P3U6L6_9BACL</name>
<dbReference type="OrthoDB" id="9759601at2"/>
<dbReference type="PROSITE" id="PS51832">
    <property type="entry name" value="HD_GYP"/>
    <property type="match status" value="1"/>
</dbReference>
<reference evidence="3 4" key="1">
    <citation type="submission" date="2018-11" db="EMBL/GenBank/DDBJ databases">
        <title>Genome sequencing of Paenibacillus sp. KCOM 3021 (= ChDC PVNT-B20).</title>
        <authorList>
            <person name="Kook J.-K."/>
            <person name="Park S.-N."/>
            <person name="Lim Y.K."/>
        </authorList>
    </citation>
    <scope>NUCLEOTIDE SEQUENCE [LARGE SCALE GENOMIC DNA]</scope>
    <source>
        <strain evidence="3 4">KCOM 3021</strain>
    </source>
</reference>
<feature type="domain" description="HD-GYP" evidence="2">
    <location>
        <begin position="13"/>
        <end position="209"/>
    </location>
</feature>
<dbReference type="CDD" id="cd00077">
    <property type="entry name" value="HDc"/>
    <property type="match status" value="1"/>
</dbReference>
<sequence>MSSLQKFIDNQAMAQQDSTLLIQLIDFMREKRPEVYRHSIRVAMLAERIATEMNLAACEKENLLRGCFLHDLGKIMLPLDVLEQAAPLTPHQWKIIKLHPQVGADLLHNISEFEEPVIEVILHHHERWDGQGYPHGLKEQDIPLLARICSVADAFDAMMCVRPYRQSLPLEQVKQELWRNRAIQFDPDITRLTLELLESDTSYFGFIQER</sequence>
<dbReference type="Proteomes" id="UP000267017">
    <property type="component" value="Unassembled WGS sequence"/>
</dbReference>